<dbReference type="STRING" id="452.Lspi_2841"/>
<dbReference type="InterPro" id="IPR038766">
    <property type="entry name" value="Membrane_comp_ABC_pdt"/>
</dbReference>
<accession>A0A0W0YWC5</accession>
<dbReference type="Pfam" id="PF02687">
    <property type="entry name" value="FtsX"/>
    <property type="match status" value="2"/>
</dbReference>
<dbReference type="InterPro" id="IPR003838">
    <property type="entry name" value="ABC3_permease_C"/>
</dbReference>
<feature type="transmembrane region" description="Helical" evidence="6">
    <location>
        <begin position="419"/>
        <end position="443"/>
    </location>
</feature>
<dbReference type="Proteomes" id="UP000054877">
    <property type="component" value="Unassembled WGS sequence"/>
</dbReference>
<feature type="transmembrane region" description="Helical" evidence="6">
    <location>
        <begin position="20"/>
        <end position="40"/>
    </location>
</feature>
<evidence type="ECO:0000313" key="9">
    <source>
        <dbReference type="EMBL" id="KTD61221.1"/>
    </source>
</evidence>
<feature type="domain" description="ABC3 transporter permease C-terminal" evidence="7">
    <location>
        <begin position="262"/>
        <end position="376"/>
    </location>
</feature>
<comment type="subcellular location">
    <subcellularLocation>
        <location evidence="1">Cell membrane</location>
        <topology evidence="1">Multi-pass membrane protein</topology>
    </subcellularLocation>
</comment>
<evidence type="ECO:0000256" key="4">
    <source>
        <dbReference type="ARBA" id="ARBA00022989"/>
    </source>
</evidence>
<dbReference type="PANTHER" id="PTHR30287:SF1">
    <property type="entry name" value="INNER MEMBRANE PROTEIN"/>
    <property type="match status" value="1"/>
</dbReference>
<evidence type="ECO:0000256" key="3">
    <source>
        <dbReference type="ARBA" id="ARBA00022692"/>
    </source>
</evidence>
<organism evidence="9 10">
    <name type="scientific">Legionella spiritensis</name>
    <dbReference type="NCBI Taxonomy" id="452"/>
    <lineage>
        <taxon>Bacteria</taxon>
        <taxon>Pseudomonadati</taxon>
        <taxon>Pseudomonadota</taxon>
        <taxon>Gammaproteobacteria</taxon>
        <taxon>Legionellales</taxon>
        <taxon>Legionellaceae</taxon>
        <taxon>Legionella</taxon>
    </lineage>
</organism>
<evidence type="ECO:0000256" key="5">
    <source>
        <dbReference type="ARBA" id="ARBA00023136"/>
    </source>
</evidence>
<protein>
    <submittedName>
        <fullName evidence="9">FtsX-like permease family protein</fullName>
    </submittedName>
</protein>
<evidence type="ECO:0000259" key="7">
    <source>
        <dbReference type="Pfam" id="PF02687"/>
    </source>
</evidence>
<feature type="transmembrane region" description="Helical" evidence="6">
    <location>
        <begin position="793"/>
        <end position="812"/>
    </location>
</feature>
<feature type="transmembrane region" description="Helical" evidence="6">
    <location>
        <begin position="749"/>
        <end position="773"/>
    </location>
</feature>
<dbReference type="OrthoDB" id="5292592at2"/>
<dbReference type="EMBL" id="LNYX01000034">
    <property type="protein sequence ID" value="KTD61221.1"/>
    <property type="molecule type" value="Genomic_DNA"/>
</dbReference>
<dbReference type="GO" id="GO:0005886">
    <property type="term" value="C:plasma membrane"/>
    <property type="evidence" value="ECO:0007669"/>
    <property type="project" value="UniProtKB-SubCell"/>
</dbReference>
<comment type="caution">
    <text evidence="9">The sequence shown here is derived from an EMBL/GenBank/DDBJ whole genome shotgun (WGS) entry which is preliminary data.</text>
</comment>
<dbReference type="Pfam" id="PF12704">
    <property type="entry name" value="MacB_PCD"/>
    <property type="match status" value="1"/>
</dbReference>
<feature type="domain" description="ABC3 transporter permease C-terminal" evidence="7">
    <location>
        <begin position="707"/>
        <end position="810"/>
    </location>
</feature>
<feature type="transmembrane region" description="Helical" evidence="6">
    <location>
        <begin position="346"/>
        <end position="372"/>
    </location>
</feature>
<name>A0A0W0YWC5_LEGSP</name>
<reference evidence="9 10" key="1">
    <citation type="submission" date="2015-11" db="EMBL/GenBank/DDBJ databases">
        <title>Genomic analysis of 38 Legionella species identifies large and diverse effector repertoires.</title>
        <authorList>
            <person name="Burstein D."/>
            <person name="Amaro F."/>
            <person name="Zusman T."/>
            <person name="Lifshitz Z."/>
            <person name="Cohen O."/>
            <person name="Gilbert J.A."/>
            <person name="Pupko T."/>
            <person name="Shuman H.A."/>
            <person name="Segal G."/>
        </authorList>
    </citation>
    <scope>NUCLEOTIDE SEQUENCE [LARGE SCALE GENOMIC DNA]</scope>
    <source>
        <strain evidence="9 10">Mt.St.Helens-9</strain>
    </source>
</reference>
<dbReference type="InterPro" id="IPR025857">
    <property type="entry name" value="MacB_PCD"/>
</dbReference>
<feature type="transmembrane region" description="Helical" evidence="6">
    <location>
        <begin position="704"/>
        <end position="728"/>
    </location>
</feature>
<dbReference type="RefSeq" id="WP_058484746.1">
    <property type="nucleotide sequence ID" value="NZ_CAAAII010000004.1"/>
</dbReference>
<evidence type="ECO:0000256" key="2">
    <source>
        <dbReference type="ARBA" id="ARBA00022475"/>
    </source>
</evidence>
<dbReference type="PANTHER" id="PTHR30287">
    <property type="entry name" value="MEMBRANE COMPONENT OF PREDICTED ABC SUPERFAMILY METABOLITE UPTAKE TRANSPORTER"/>
    <property type="match status" value="1"/>
</dbReference>
<dbReference type="AlphaFoldDB" id="A0A0W0YWC5"/>
<evidence type="ECO:0000259" key="8">
    <source>
        <dbReference type="Pfam" id="PF12704"/>
    </source>
</evidence>
<evidence type="ECO:0000313" key="10">
    <source>
        <dbReference type="Proteomes" id="UP000054877"/>
    </source>
</evidence>
<keyword evidence="5 6" id="KW-0472">Membrane</keyword>
<proteinExistence type="predicted"/>
<evidence type="ECO:0000256" key="1">
    <source>
        <dbReference type="ARBA" id="ARBA00004651"/>
    </source>
</evidence>
<keyword evidence="3 6" id="KW-0812">Transmembrane</keyword>
<dbReference type="PATRIC" id="fig|452.5.peg.3143"/>
<feature type="transmembrane region" description="Helical" evidence="6">
    <location>
        <begin position="301"/>
        <end position="326"/>
    </location>
</feature>
<evidence type="ECO:0000256" key="6">
    <source>
        <dbReference type="SAM" id="Phobius"/>
    </source>
</evidence>
<keyword evidence="10" id="KW-1185">Reference proteome</keyword>
<feature type="transmembrane region" description="Helical" evidence="6">
    <location>
        <begin position="256"/>
        <end position="280"/>
    </location>
</feature>
<feature type="transmembrane region" description="Helical" evidence="6">
    <location>
        <begin position="393"/>
        <end position="413"/>
    </location>
</feature>
<gene>
    <name evidence="9" type="ORF">Lspi_2841</name>
</gene>
<keyword evidence="4 6" id="KW-1133">Transmembrane helix</keyword>
<sequence>MLNLPLTLKATLRDWKSGELTLLLMALIIAVACVTAISNFTTLINRQLEQSTANLLGADAVVVSSVPIPSRWRDEAARLALTQTTSVTFLSMVEYHGHLQLAQIHSVSAPYPLRGTVRVADRISDKTGHPAQIPAAGNVWLEPRLLSLLSADIGQYITIGAARLRIAGVILEQPGQMGNWFTISPRIIMNQQDIAKTKVIQRGSRVTYSWLLRGAKKNVSALKKDLHNKLTSHQEWTDSQNNNPTVVRATERTLSYLHLGTLMSLVLAGVAISMATLRYCQRHIGQVALLRCFGASQSQILGIYLGSLFLLGSTACLIGAAIGYALQPVLLNWLGGLLPPVSRHVTFAPLFFSLAAGMTLLLGFSAGHVWQLRKISAITMFRQQQVVWQNSTYVTYGFALLLLGVLALIYTGSWMITGFVLFACVAFIAMVVGSLWLVFGLLMGQKQRLPLNWRFGFVNIGRNLENSALQIIGIGLALTAMLSLTIVKNDLLRDWQRQLPPDAANFFMINIAPDQIGDINRLLSANRIQHAAFYPIVRARLTAINHQSVQQRFGEEAKNINALRRELNLSWTDKLPPGNEITAGRWQVRDPHKNWVSVEKGVAERLGLKLGDLVGFQFGDGQLTAEVTSIRRVDWSSFNPNFFMLFKPGFLDDAPRTMLTSMYVPPSRQEILIEMTRQFPNITLIDITQAINKVRSVLTDAGNAISFITFFALLAGLIIVALAILSFSSTKQQETRLLKVLGMRQYALLWIRTSEAFILGVYAGLLASITAILVNRYLAEVVLNIPFSPPWHLILTVPLYTAGITVVINFLIQRNQYQHRKQTVI</sequence>
<feature type="transmembrane region" description="Helical" evidence="6">
    <location>
        <begin position="464"/>
        <end position="487"/>
    </location>
</feature>
<feature type="domain" description="MacB-like periplasmic core" evidence="8">
    <location>
        <begin position="22"/>
        <end position="198"/>
    </location>
</feature>
<keyword evidence="2" id="KW-1003">Cell membrane</keyword>